<evidence type="ECO:0000256" key="1">
    <source>
        <dbReference type="ARBA" id="ARBA00004123"/>
    </source>
</evidence>
<proteinExistence type="predicted"/>
<evidence type="ECO:0000313" key="6">
    <source>
        <dbReference type="Proteomes" id="UP000595437"/>
    </source>
</evidence>
<dbReference type="Pfam" id="PF02791">
    <property type="entry name" value="DDT"/>
    <property type="match status" value="1"/>
</dbReference>
<dbReference type="GO" id="GO:0003677">
    <property type="term" value="F:DNA binding"/>
    <property type="evidence" value="ECO:0007669"/>
    <property type="project" value="TreeGrafter"/>
</dbReference>
<feature type="region of interest" description="Disordered" evidence="3">
    <location>
        <begin position="111"/>
        <end position="132"/>
    </location>
</feature>
<accession>A0A7T8GQG9</accession>
<dbReference type="InterPro" id="IPR018501">
    <property type="entry name" value="DDT_dom"/>
</dbReference>
<dbReference type="GO" id="GO:0031445">
    <property type="term" value="P:regulation of heterochromatin formation"/>
    <property type="evidence" value="ECO:0007669"/>
    <property type="project" value="TreeGrafter"/>
</dbReference>
<dbReference type="InterPro" id="IPR028941">
    <property type="entry name" value="WHIM2_dom"/>
</dbReference>
<dbReference type="EMBL" id="CP045904">
    <property type="protein sequence ID" value="QQP35807.1"/>
    <property type="molecule type" value="Genomic_DNA"/>
</dbReference>
<dbReference type="PANTHER" id="PTHR46510:SF1">
    <property type="entry name" value="BROMODOMAIN ADJACENT TO ZINC FINGER DOMAIN PROTEIN 1A"/>
    <property type="match status" value="1"/>
</dbReference>
<evidence type="ECO:0000259" key="4">
    <source>
        <dbReference type="PROSITE" id="PS50827"/>
    </source>
</evidence>
<feature type="non-terminal residue" evidence="5">
    <location>
        <position position="1"/>
    </location>
</feature>
<dbReference type="GO" id="GO:0006355">
    <property type="term" value="P:regulation of DNA-templated transcription"/>
    <property type="evidence" value="ECO:0007669"/>
    <property type="project" value="TreeGrafter"/>
</dbReference>
<dbReference type="GO" id="GO:0000228">
    <property type="term" value="C:nuclear chromosome"/>
    <property type="evidence" value="ECO:0007669"/>
    <property type="project" value="TreeGrafter"/>
</dbReference>
<dbReference type="GO" id="GO:0006338">
    <property type="term" value="P:chromatin remodeling"/>
    <property type="evidence" value="ECO:0007669"/>
    <property type="project" value="InterPro"/>
</dbReference>
<evidence type="ECO:0000313" key="5">
    <source>
        <dbReference type="EMBL" id="QQP35807.1"/>
    </source>
</evidence>
<dbReference type="InterPro" id="IPR047171">
    <property type="entry name" value="BAZ1A"/>
</dbReference>
<comment type="subcellular location">
    <subcellularLocation>
        <location evidence="1">Nucleus</location>
    </subcellularLocation>
</comment>
<dbReference type="Proteomes" id="UP000595437">
    <property type="component" value="Chromosome 15"/>
</dbReference>
<dbReference type="GO" id="GO:0008623">
    <property type="term" value="C:CHRAC"/>
    <property type="evidence" value="ECO:0007669"/>
    <property type="project" value="TreeGrafter"/>
</dbReference>
<feature type="region of interest" description="Disordered" evidence="3">
    <location>
        <begin position="406"/>
        <end position="449"/>
    </location>
</feature>
<feature type="compositionally biased region" description="Polar residues" evidence="3">
    <location>
        <begin position="567"/>
        <end position="580"/>
    </location>
</feature>
<dbReference type="OrthoDB" id="332390at2759"/>
<reference evidence="6" key="1">
    <citation type="submission" date="2021-01" db="EMBL/GenBank/DDBJ databases">
        <title>Caligus Genome Assembly.</title>
        <authorList>
            <person name="Gallardo-Escarate C."/>
        </authorList>
    </citation>
    <scope>NUCLEOTIDE SEQUENCE [LARGE SCALE GENOMIC DNA]</scope>
</reference>
<dbReference type="AlphaFoldDB" id="A0A7T8GQG9"/>
<feature type="region of interest" description="Disordered" evidence="3">
    <location>
        <begin position="547"/>
        <end position="595"/>
    </location>
</feature>
<dbReference type="InterPro" id="IPR028942">
    <property type="entry name" value="WHIM1_dom"/>
</dbReference>
<feature type="region of interest" description="Disordered" evidence="3">
    <location>
        <begin position="54"/>
        <end position="87"/>
    </location>
</feature>
<protein>
    <submittedName>
        <fullName evidence="5">Bromodomain adjacent to zinc finger domain protein 1A</fullName>
    </submittedName>
</protein>
<evidence type="ECO:0000256" key="3">
    <source>
        <dbReference type="SAM" id="MobiDB-lite"/>
    </source>
</evidence>
<sequence length="602" mass="68550">NATEFGSDGNFQLKKSILGKYSVESLSFSDVFNGPLPVFEESKRLKGVSTVLNRKTKQSSMDQWVKSGSGGAGGGKATPPKKKTPAQIEADMKKMKEENERFKEEMRIRAEDAKRRKTEEKAKEKERKKEEKKLISELLRAASKPREDLMLEDHSELPAPKPVTCRVPNHLFGDFLMLLEFYSGFSEVLETNDSFPNGITFDILESALCTGDSMSSDLTDILSFTLGALFDLQREEEEEVKLNKNSVTAIVEIDKNVLGKREDFANQIRSATATSQWALKTQGTDLRDIHLDKWSITEILRIHLESAGAYYGDKLGFWRFQQRGGYRLLDDPGLHFRLDQPQILEALSKNTVFELSIQDKLRILSVLVDQIISFATVRDEIDERFNVLTETKAELRLHQMGENKRIKQVEEDKKARSKEEKQKKSEETPVSSEMTTRQRESLIVQKRKRRKSVRKKEEFLRSEASNKEKELLSLVSQLQNKAGMICLGRDRAYRRFWVMNTLPGIFVEDDDENVGTCLPEATPFIPNAEPLSEVKALEQAREILNAREKQQHQASSPASSDKENKDATSNNTCPLKSTHSSQHRKSQQKVLGAKTEVLKMQI</sequence>
<gene>
    <name evidence="5" type="ORF">FKW44_020700</name>
</gene>
<dbReference type="Pfam" id="PF15613">
    <property type="entry name" value="WSD"/>
    <property type="match status" value="1"/>
</dbReference>
<dbReference type="Pfam" id="PF15612">
    <property type="entry name" value="WHIM1"/>
    <property type="match status" value="1"/>
</dbReference>
<feature type="compositionally biased region" description="Basic and acidic residues" evidence="3">
    <location>
        <begin position="406"/>
        <end position="427"/>
    </location>
</feature>
<keyword evidence="2" id="KW-0539">Nucleus</keyword>
<dbReference type="PANTHER" id="PTHR46510">
    <property type="entry name" value="BROMODOMAIN ADJACENT TO ZINC FINGER DOMAIN PROTEIN 1A"/>
    <property type="match status" value="1"/>
</dbReference>
<dbReference type="SMART" id="SM00571">
    <property type="entry name" value="DDT"/>
    <property type="match status" value="1"/>
</dbReference>
<dbReference type="PROSITE" id="PS50827">
    <property type="entry name" value="DDT"/>
    <property type="match status" value="1"/>
</dbReference>
<evidence type="ECO:0000256" key="2">
    <source>
        <dbReference type="ARBA" id="ARBA00023242"/>
    </source>
</evidence>
<keyword evidence="6" id="KW-1185">Reference proteome</keyword>
<feature type="domain" description="DDT" evidence="4">
    <location>
        <begin position="169"/>
        <end position="235"/>
    </location>
</feature>
<dbReference type="GO" id="GO:0045740">
    <property type="term" value="P:positive regulation of DNA replication"/>
    <property type="evidence" value="ECO:0007669"/>
    <property type="project" value="TreeGrafter"/>
</dbReference>
<organism evidence="5 6">
    <name type="scientific">Caligus rogercresseyi</name>
    <name type="common">Sea louse</name>
    <dbReference type="NCBI Taxonomy" id="217165"/>
    <lineage>
        <taxon>Eukaryota</taxon>
        <taxon>Metazoa</taxon>
        <taxon>Ecdysozoa</taxon>
        <taxon>Arthropoda</taxon>
        <taxon>Crustacea</taxon>
        <taxon>Multicrustacea</taxon>
        <taxon>Hexanauplia</taxon>
        <taxon>Copepoda</taxon>
        <taxon>Siphonostomatoida</taxon>
        <taxon>Caligidae</taxon>
        <taxon>Caligus</taxon>
    </lineage>
</organism>
<name>A0A7T8GQG9_CALRO</name>